<dbReference type="AlphaFoldDB" id="A0A0L6JR73"/>
<comment type="caution">
    <text evidence="2">The sequence shown here is derived from an EMBL/GenBank/DDBJ whole genome shotgun (WGS) entry which is preliminary data.</text>
</comment>
<dbReference type="OrthoDB" id="1681403at2"/>
<organism evidence="2 3">
    <name type="scientific">Pseudobacteroides cellulosolvens ATCC 35603 = DSM 2933</name>
    <dbReference type="NCBI Taxonomy" id="398512"/>
    <lineage>
        <taxon>Bacteria</taxon>
        <taxon>Bacillati</taxon>
        <taxon>Bacillota</taxon>
        <taxon>Clostridia</taxon>
        <taxon>Eubacteriales</taxon>
        <taxon>Oscillospiraceae</taxon>
        <taxon>Pseudobacteroides</taxon>
    </lineage>
</organism>
<dbReference type="eggNOG" id="ENOG502Z7ZI">
    <property type="taxonomic scope" value="Bacteria"/>
</dbReference>
<reference evidence="3" key="1">
    <citation type="submission" date="2015-07" db="EMBL/GenBank/DDBJ databases">
        <title>Near-Complete Genome Sequence of the Cellulolytic Bacterium Bacteroides (Pseudobacteroides) cellulosolvens ATCC 35603.</title>
        <authorList>
            <person name="Dassa B."/>
            <person name="Utturkar S.M."/>
            <person name="Klingeman D.M."/>
            <person name="Hurt R.A."/>
            <person name="Keller M."/>
            <person name="Xu J."/>
            <person name="Reddy Y.H.K."/>
            <person name="Borovok I."/>
            <person name="Grinberg I.R."/>
            <person name="Lamed R."/>
            <person name="Zhivin O."/>
            <person name="Bayer E.A."/>
            <person name="Brown S.D."/>
        </authorList>
    </citation>
    <scope>NUCLEOTIDE SEQUENCE [LARGE SCALE GENOMIC DNA]</scope>
    <source>
        <strain evidence="3">DSM 2933</strain>
    </source>
</reference>
<feature type="transmembrane region" description="Helical" evidence="1">
    <location>
        <begin position="164"/>
        <end position="183"/>
    </location>
</feature>
<keyword evidence="1" id="KW-0812">Transmembrane</keyword>
<feature type="transmembrane region" description="Helical" evidence="1">
    <location>
        <begin position="347"/>
        <end position="368"/>
    </location>
</feature>
<feature type="transmembrane region" description="Helical" evidence="1">
    <location>
        <begin position="87"/>
        <end position="105"/>
    </location>
</feature>
<dbReference type="EMBL" id="LGTC01000001">
    <property type="protein sequence ID" value="KNY27882.1"/>
    <property type="molecule type" value="Genomic_DNA"/>
</dbReference>
<evidence type="ECO:0000256" key="1">
    <source>
        <dbReference type="SAM" id="Phobius"/>
    </source>
</evidence>
<dbReference type="PATRIC" id="fig|398512.5.peg.3302"/>
<evidence type="ECO:0000313" key="3">
    <source>
        <dbReference type="Proteomes" id="UP000036923"/>
    </source>
</evidence>
<sequence length="418" mass="48306">MSLKNYSTARRYIAYVSSFGTTQLHLRSPVVMAFWSAMFPGFGHLLLSKYIRGFLLFTWEVYVNIQGHINLGILYSFTGKFDKAKEVLDTKWMLLYVPTFLFAIWDSYRTTVDLNNQYILAAREDSDVKPFKMDTIEINYLDKKAPWSSVIWSFIMPGVGQLSIHRIVTAFFILIWWIAIIYYSNFLPAIHHIFMGNFEVAKAVLDPQWTLNIPSIYFFTIYDAYINTVESNKLFDWEQAKFLKRNYQDSSFKMPLIKNTGSKHMYIISTFEHSIHLEKAITLIQMKGIEKENILAIPMDIRRQESKLIDTFHHSDGLSFLDLPFILGSFLTLFGGIYGFILTWGPIIWGLIGLVVGFGIGLAIKIVAAKKYSSWRTNKRVSEVVLIIECKEQQIDTIKGILLSHNAFGVRILDLNKK</sequence>
<evidence type="ECO:0000313" key="2">
    <source>
        <dbReference type="EMBL" id="KNY27882.1"/>
    </source>
</evidence>
<dbReference type="Proteomes" id="UP000036923">
    <property type="component" value="Unassembled WGS sequence"/>
</dbReference>
<dbReference type="RefSeq" id="WP_036942069.1">
    <property type="nucleotide sequence ID" value="NZ_JQKC01000017.1"/>
</dbReference>
<name>A0A0L6JR73_9FIRM</name>
<feature type="transmembrane region" description="Helical" evidence="1">
    <location>
        <begin position="320"/>
        <end position="341"/>
    </location>
</feature>
<proteinExistence type="predicted"/>
<keyword evidence="1" id="KW-1133">Transmembrane helix</keyword>
<feature type="transmembrane region" description="Helical" evidence="1">
    <location>
        <begin position="50"/>
        <end position="75"/>
    </location>
</feature>
<accession>A0A0L6JR73</accession>
<keyword evidence="1" id="KW-0472">Membrane</keyword>
<dbReference type="STRING" id="398512.Bccel_3153"/>
<protein>
    <submittedName>
        <fullName evidence="2">Uncharacterized protein</fullName>
    </submittedName>
</protein>
<keyword evidence="3" id="KW-1185">Reference proteome</keyword>
<gene>
    <name evidence="2" type="ORF">Bccel_3153</name>
</gene>
<feature type="transmembrane region" description="Helical" evidence="1">
    <location>
        <begin position="12"/>
        <end position="38"/>
    </location>
</feature>